<evidence type="ECO:0000256" key="2">
    <source>
        <dbReference type="ARBA" id="ARBA00022980"/>
    </source>
</evidence>
<dbReference type="SUPFAM" id="SSF46906">
    <property type="entry name" value="Ribosomal protein L11, C-terminal domain"/>
    <property type="match status" value="1"/>
</dbReference>
<dbReference type="InterPro" id="IPR036769">
    <property type="entry name" value="Ribosomal_uL11_C_sf"/>
</dbReference>
<dbReference type="Pfam" id="PF03946">
    <property type="entry name" value="Ribosomal_L11_N"/>
    <property type="match status" value="1"/>
</dbReference>
<dbReference type="PANTHER" id="PTHR11661:SF1">
    <property type="entry name" value="LARGE RIBOSOMAL SUBUNIT PROTEIN UL11M"/>
    <property type="match status" value="1"/>
</dbReference>
<evidence type="ECO:0000313" key="10">
    <source>
        <dbReference type="EMBL" id="JAP54244.1"/>
    </source>
</evidence>
<dbReference type="GO" id="GO:0006412">
    <property type="term" value="P:translation"/>
    <property type="evidence" value="ECO:0007669"/>
    <property type="project" value="InterPro"/>
</dbReference>
<protein>
    <recommendedName>
        <fullName evidence="5">Large ribosomal subunit protein uL11m</fullName>
    </recommendedName>
    <alternativeName>
        <fullName evidence="6">39S ribosomal protein L11, mitochondrial</fullName>
    </alternativeName>
</protein>
<evidence type="ECO:0000313" key="11">
    <source>
        <dbReference type="EMBL" id="JAP62173.1"/>
    </source>
</evidence>
<comment type="similarity">
    <text evidence="1 7">Belongs to the universal ribosomal protein uL11 family.</text>
</comment>
<keyword evidence="2 7" id="KW-0689">Ribosomal protein</keyword>
<dbReference type="InterPro" id="IPR020784">
    <property type="entry name" value="Ribosomal_uL11_N"/>
</dbReference>
<dbReference type="SMART" id="SM00649">
    <property type="entry name" value="RL11"/>
    <property type="match status" value="1"/>
</dbReference>
<dbReference type="EMBL" id="GEEE01001052">
    <property type="protein sequence ID" value="JAP62173.1"/>
    <property type="molecule type" value="Transcribed_RNA"/>
</dbReference>
<dbReference type="CDD" id="cd00349">
    <property type="entry name" value="Ribosomal_L11"/>
    <property type="match status" value="1"/>
</dbReference>
<evidence type="ECO:0000256" key="7">
    <source>
        <dbReference type="RuleBase" id="RU003978"/>
    </source>
</evidence>
<name>A0A0V0JAA2_SCHSO</name>
<dbReference type="Pfam" id="PF00298">
    <property type="entry name" value="Ribosomal_L11"/>
    <property type="match status" value="1"/>
</dbReference>
<dbReference type="GO" id="GO:0070180">
    <property type="term" value="F:large ribosomal subunit rRNA binding"/>
    <property type="evidence" value="ECO:0007669"/>
    <property type="project" value="TreeGrafter"/>
</dbReference>
<keyword evidence="3 7" id="KW-0687">Ribonucleoprotein</keyword>
<dbReference type="PANTHER" id="PTHR11661">
    <property type="entry name" value="60S RIBOSOMAL PROTEIN L12"/>
    <property type="match status" value="1"/>
</dbReference>
<reference evidence="11" key="1">
    <citation type="submission" date="2016-01" db="EMBL/GenBank/DDBJ databases">
        <title>Reference transcriptome for the parasite Schistocephalus solidus: insights into the molecular evolution of parasitism.</title>
        <authorList>
            <person name="Hebert F.O."/>
            <person name="Grambauer S."/>
            <person name="Barber I."/>
            <person name="Landry C.R."/>
            <person name="Aubin-Horth N."/>
        </authorList>
    </citation>
    <scope>NUCLEOTIDE SEQUENCE</scope>
</reference>
<gene>
    <name evidence="10" type="primary">RM11</name>
    <name evidence="11" type="ORF">TR96077</name>
</gene>
<evidence type="ECO:0000256" key="4">
    <source>
        <dbReference type="ARBA" id="ARBA00038782"/>
    </source>
</evidence>
<feature type="domain" description="Large ribosomal subunit protein uL11 N-terminal" evidence="9">
    <location>
        <begin position="27"/>
        <end position="84"/>
    </location>
</feature>
<evidence type="ECO:0000256" key="3">
    <source>
        <dbReference type="ARBA" id="ARBA00023274"/>
    </source>
</evidence>
<evidence type="ECO:0000256" key="6">
    <source>
        <dbReference type="ARBA" id="ARBA00041455"/>
    </source>
</evidence>
<dbReference type="InterPro" id="IPR036796">
    <property type="entry name" value="Ribosomal_uL11_N_sf"/>
</dbReference>
<accession>A0A0V0JAA2</accession>
<dbReference type="Gene3D" id="3.30.1550.10">
    <property type="entry name" value="Ribosomal protein L11/L12, N-terminal domain"/>
    <property type="match status" value="1"/>
</dbReference>
<dbReference type="EMBL" id="GEEE01008981">
    <property type="protein sequence ID" value="JAP54244.1"/>
    <property type="molecule type" value="Transcribed_RNA"/>
</dbReference>
<evidence type="ECO:0000256" key="5">
    <source>
        <dbReference type="ARBA" id="ARBA00040104"/>
    </source>
</evidence>
<dbReference type="InterPro" id="IPR020783">
    <property type="entry name" value="Ribosomal_uL11_C"/>
</dbReference>
<organism evidence="11">
    <name type="scientific">Schistocephalus solidus</name>
    <name type="common">Tapeworm</name>
    <dbReference type="NCBI Taxonomy" id="70667"/>
    <lineage>
        <taxon>Eukaryota</taxon>
        <taxon>Metazoa</taxon>
        <taxon>Spiralia</taxon>
        <taxon>Lophotrochozoa</taxon>
        <taxon>Platyhelminthes</taxon>
        <taxon>Cestoda</taxon>
        <taxon>Eucestoda</taxon>
        <taxon>Diphyllobothriidea</taxon>
        <taxon>Diphyllobothriidae</taxon>
        <taxon>Schistocephalus</taxon>
    </lineage>
</organism>
<dbReference type="FunFam" id="1.10.10.250:FF:000003">
    <property type="entry name" value="Mitochondrial ribosomal protein L11"/>
    <property type="match status" value="1"/>
</dbReference>
<feature type="domain" description="Large ribosomal subunit protein uL11 C-terminal" evidence="8">
    <location>
        <begin position="90"/>
        <end position="159"/>
    </location>
</feature>
<dbReference type="Gene3D" id="1.10.10.250">
    <property type="entry name" value="Ribosomal protein L11, C-terminal domain"/>
    <property type="match status" value="1"/>
</dbReference>
<proteinExistence type="inferred from homology"/>
<dbReference type="GO" id="GO:0003735">
    <property type="term" value="F:structural constituent of ribosome"/>
    <property type="evidence" value="ECO:0007669"/>
    <property type="project" value="InterPro"/>
</dbReference>
<dbReference type="SUPFAM" id="SSF54747">
    <property type="entry name" value="Ribosomal L11/L12e N-terminal domain"/>
    <property type="match status" value="1"/>
</dbReference>
<dbReference type="HAMAP" id="MF_00736">
    <property type="entry name" value="Ribosomal_uL11"/>
    <property type="match status" value="1"/>
</dbReference>
<sequence>MAARAATKMSKKAKAAVDMSKHPPFMHMFIPAQQAKPAPPLGPQLGKRNINIANFCKDFNERTKHIKEGVPVPCSIHINPDRSYNLQMSHPPSFYLLRLAAGCKKGAATPGTEVAGRLTLKHIYEIACLKKQDAALETVPLKSICISLISTAHRLGIQIISREELENGSVDHSPEAYAEFLKQRDIDVAARKKALEEKKQAKLMRVS</sequence>
<evidence type="ECO:0000259" key="8">
    <source>
        <dbReference type="Pfam" id="PF00298"/>
    </source>
</evidence>
<dbReference type="GO" id="GO:0005762">
    <property type="term" value="C:mitochondrial large ribosomal subunit"/>
    <property type="evidence" value="ECO:0007669"/>
    <property type="project" value="TreeGrafter"/>
</dbReference>
<comment type="subunit">
    <text evidence="4">Component of the mitochondrial ribosome large subunit (39S) which comprises a 16S rRNA and about 50 distinct proteins.</text>
</comment>
<evidence type="ECO:0000259" key="9">
    <source>
        <dbReference type="Pfam" id="PF03946"/>
    </source>
</evidence>
<evidence type="ECO:0000256" key="1">
    <source>
        <dbReference type="ARBA" id="ARBA00010537"/>
    </source>
</evidence>
<dbReference type="AlphaFoldDB" id="A0A0V0JAA2"/>
<dbReference type="InterPro" id="IPR000911">
    <property type="entry name" value="Ribosomal_uL11"/>
</dbReference>